<proteinExistence type="predicted"/>
<evidence type="ECO:0000256" key="1">
    <source>
        <dbReference type="SAM" id="MobiDB-lite"/>
    </source>
</evidence>
<dbReference type="RefSeq" id="WP_163155221.1">
    <property type="nucleotide sequence ID" value="NZ_VKHP01000064.1"/>
</dbReference>
<sequence>MHRFEFHGPALTEKQKGPRASDPSDWKNDLVSEAMYRRFLTTLADQFLASPRDYGVARFG</sequence>
<name>A0A6P1BJ31_9BRAD</name>
<evidence type="ECO:0000313" key="3">
    <source>
        <dbReference type="Proteomes" id="UP000468531"/>
    </source>
</evidence>
<organism evidence="2 3">
    <name type="scientific">Bradyrhizobium uaiense</name>
    <dbReference type="NCBI Taxonomy" id="2594946"/>
    <lineage>
        <taxon>Bacteria</taxon>
        <taxon>Pseudomonadati</taxon>
        <taxon>Pseudomonadota</taxon>
        <taxon>Alphaproteobacteria</taxon>
        <taxon>Hyphomicrobiales</taxon>
        <taxon>Nitrobacteraceae</taxon>
        <taxon>Bradyrhizobium</taxon>
    </lineage>
</organism>
<gene>
    <name evidence="2" type="ORF">FNJ47_17775</name>
</gene>
<evidence type="ECO:0000313" key="2">
    <source>
        <dbReference type="EMBL" id="NEU97631.1"/>
    </source>
</evidence>
<protein>
    <submittedName>
        <fullName evidence="2">Uncharacterized protein</fullName>
    </submittedName>
</protein>
<comment type="caution">
    <text evidence="2">The sequence shown here is derived from an EMBL/GenBank/DDBJ whole genome shotgun (WGS) entry which is preliminary data.</text>
</comment>
<reference evidence="2 3" key="1">
    <citation type="journal article" date="2020" name="Arch. Microbiol.">
        <title>Bradyrhizobium uaiense sp. nov., a new highly efficient cowpea symbiont.</title>
        <authorList>
            <person name="Cabral Michel D."/>
            <person name="Azarias Guimaraes A."/>
            <person name="Martins da Costa E."/>
            <person name="Soares de Carvalho T."/>
            <person name="Balsanelli E."/>
            <person name="Willems A."/>
            <person name="Maltempi de Souza E."/>
            <person name="de Souza Moreira F.M."/>
        </authorList>
    </citation>
    <scope>NUCLEOTIDE SEQUENCE [LARGE SCALE GENOMIC DNA]</scope>
    <source>
        <strain evidence="2 3">UFLA 03-164</strain>
    </source>
</reference>
<accession>A0A6P1BJ31</accession>
<dbReference type="Proteomes" id="UP000468531">
    <property type="component" value="Unassembled WGS sequence"/>
</dbReference>
<dbReference type="AlphaFoldDB" id="A0A6P1BJ31"/>
<keyword evidence="3" id="KW-1185">Reference proteome</keyword>
<dbReference type="EMBL" id="VKHP01000064">
    <property type="protein sequence ID" value="NEU97631.1"/>
    <property type="molecule type" value="Genomic_DNA"/>
</dbReference>
<feature type="region of interest" description="Disordered" evidence="1">
    <location>
        <begin position="1"/>
        <end position="25"/>
    </location>
</feature>